<dbReference type="Gene3D" id="3.30.930.10">
    <property type="entry name" value="Bira Bifunctional Protein, Domain 2"/>
    <property type="match status" value="1"/>
</dbReference>
<dbReference type="SUPFAM" id="SSF55681">
    <property type="entry name" value="Class II aaRS and biotin synthetases"/>
    <property type="match status" value="1"/>
</dbReference>
<dbReference type="Pfam" id="PF00587">
    <property type="entry name" value="tRNA-synt_2b"/>
    <property type="match status" value="1"/>
</dbReference>
<evidence type="ECO:0000256" key="5">
    <source>
        <dbReference type="ARBA" id="ARBA00022490"/>
    </source>
</evidence>
<organism evidence="18">
    <name type="scientific">marine sediment metagenome</name>
    <dbReference type="NCBI Taxonomy" id="412755"/>
    <lineage>
        <taxon>unclassified sequences</taxon>
        <taxon>metagenomes</taxon>
        <taxon>ecological metagenomes</taxon>
    </lineage>
</organism>
<accession>X1E4X9</accession>
<evidence type="ECO:0000256" key="8">
    <source>
        <dbReference type="ARBA" id="ARBA00022840"/>
    </source>
</evidence>
<comment type="subcellular location">
    <subcellularLocation>
        <location evidence="1">Cytoplasm</location>
    </subcellularLocation>
</comment>
<dbReference type="EMBL" id="BARU01000129">
    <property type="protein sequence ID" value="GAH27587.1"/>
    <property type="molecule type" value="Genomic_DNA"/>
</dbReference>
<dbReference type="PANTHER" id="PTHR43697">
    <property type="entry name" value="SERYL-TRNA SYNTHETASE"/>
    <property type="match status" value="1"/>
</dbReference>
<dbReference type="InterPro" id="IPR010978">
    <property type="entry name" value="tRNA-bd_arm"/>
</dbReference>
<keyword evidence="7" id="KW-0547">Nucleotide-binding</keyword>
<dbReference type="InterPro" id="IPR002314">
    <property type="entry name" value="aa-tRNA-synt_IIb"/>
</dbReference>
<keyword evidence="10" id="KW-0030">Aminoacyl-tRNA synthetase</keyword>
<dbReference type="PIRSF" id="PIRSF001529">
    <property type="entry name" value="Ser-tRNA-synth_IIa"/>
    <property type="match status" value="1"/>
</dbReference>
<comment type="pathway">
    <text evidence="2">Aminoacyl-tRNA biosynthesis; selenocysteinyl-tRNA(Sec) biosynthesis; L-seryl-tRNA(Sec) from L-serine and tRNA(Sec): step 1/1.</text>
</comment>
<evidence type="ECO:0000256" key="7">
    <source>
        <dbReference type="ARBA" id="ARBA00022741"/>
    </source>
</evidence>
<evidence type="ECO:0000256" key="9">
    <source>
        <dbReference type="ARBA" id="ARBA00022917"/>
    </source>
</evidence>
<comment type="caution">
    <text evidence="18">The sequence shown here is derived from an EMBL/GenBank/DDBJ whole genome shotgun (WGS) entry which is preliminary data.</text>
</comment>
<dbReference type="InterPro" id="IPR006195">
    <property type="entry name" value="aa-tRNA-synth_II"/>
</dbReference>
<reference evidence="18" key="1">
    <citation type="journal article" date="2014" name="Front. Microbiol.">
        <title>High frequency of phylogenetically diverse reductive dehalogenase-homologous genes in deep subseafloor sedimentary metagenomes.</title>
        <authorList>
            <person name="Kawai M."/>
            <person name="Futagami T."/>
            <person name="Toyoda A."/>
            <person name="Takaki Y."/>
            <person name="Nishi S."/>
            <person name="Hori S."/>
            <person name="Arai W."/>
            <person name="Tsubouchi T."/>
            <person name="Morono Y."/>
            <person name="Uchiyama I."/>
            <person name="Ito T."/>
            <person name="Fujiyama A."/>
            <person name="Inagaki F."/>
            <person name="Takami H."/>
        </authorList>
    </citation>
    <scope>NUCLEOTIDE SEQUENCE</scope>
    <source>
        <strain evidence="18">Expedition CK06-06</strain>
    </source>
</reference>
<dbReference type="PROSITE" id="PS50862">
    <property type="entry name" value="AA_TRNA_LIGASE_II"/>
    <property type="match status" value="1"/>
</dbReference>
<dbReference type="AlphaFoldDB" id="X1E4X9"/>
<evidence type="ECO:0000256" key="2">
    <source>
        <dbReference type="ARBA" id="ARBA00005045"/>
    </source>
</evidence>
<evidence type="ECO:0000259" key="17">
    <source>
        <dbReference type="PROSITE" id="PS50862"/>
    </source>
</evidence>
<evidence type="ECO:0000256" key="11">
    <source>
        <dbReference type="ARBA" id="ARBA00031113"/>
    </source>
</evidence>
<gene>
    <name evidence="18" type="ORF">S03H2_00595</name>
</gene>
<protein>
    <recommendedName>
        <fullName evidence="13">Serine--tRNA ligase</fullName>
        <ecNumber evidence="4">6.1.1.11</ecNumber>
    </recommendedName>
    <alternativeName>
        <fullName evidence="11">Seryl-tRNA synthetase</fullName>
    </alternativeName>
    <alternativeName>
        <fullName evidence="12">Seryl-tRNA(Ser/Sec) synthetase</fullName>
    </alternativeName>
</protein>
<dbReference type="InterPro" id="IPR033729">
    <property type="entry name" value="SerRS_core"/>
</dbReference>
<dbReference type="GO" id="GO:0004828">
    <property type="term" value="F:serine-tRNA ligase activity"/>
    <property type="evidence" value="ECO:0007669"/>
    <property type="project" value="UniProtKB-EC"/>
</dbReference>
<dbReference type="HAMAP" id="MF_00176">
    <property type="entry name" value="Ser_tRNA_synth_type1"/>
    <property type="match status" value="1"/>
</dbReference>
<dbReference type="GO" id="GO:0005524">
    <property type="term" value="F:ATP binding"/>
    <property type="evidence" value="ECO:0007669"/>
    <property type="project" value="UniProtKB-KW"/>
</dbReference>
<keyword evidence="9" id="KW-0648">Protein biosynthesis</keyword>
<feature type="domain" description="Aminoacyl-transfer RNA synthetases class-II family profile" evidence="17">
    <location>
        <begin position="170"/>
        <end position="405"/>
    </location>
</feature>
<sequence length="422" mass="48069">MVDLRFVRENIERVKEAVKNKNENVDIDRLLSLDSKHRNLQKELDSLRHIRNKVSKEISLSKRNGENEPEKIEKMRKVSQDIKKLEREEGKIKGAIDELLIWIPNIPHSSVPIGKDSSSNTIVRETPEEKLSFIALSHWQLTETNKLLDYGRGAKVSGANFPCYTGIGARLERALINFMLDTHVSRGYKEVFTPFLVNRNAMFATGQLPKLEDDMYLVEKDDMFLNPTAEVPITNLHRDEIIKEEDLPLKYVGYTACFRREAGSYGRETKGLQRVHQFNKVELVKIVDPSTSYEELETLTKDAEIILSLLELPYRVTLLSTGDLSFASAKTYDLEVWAPGSEKFFEVSSASNFEDFQARRANIKMRKAGKLVYAHTLNASGIATPRTFIAIIENYQQEDGTIRIPSALIPYMGGLEKIEVNA</sequence>
<dbReference type="Gene3D" id="1.10.287.40">
    <property type="entry name" value="Serine-tRNA synthetase, tRNA binding domain"/>
    <property type="match status" value="1"/>
</dbReference>
<dbReference type="PANTHER" id="PTHR43697:SF1">
    <property type="entry name" value="SERINE--TRNA LIGASE"/>
    <property type="match status" value="1"/>
</dbReference>
<evidence type="ECO:0000256" key="6">
    <source>
        <dbReference type="ARBA" id="ARBA00022598"/>
    </source>
</evidence>
<dbReference type="GO" id="GO:0005737">
    <property type="term" value="C:cytoplasm"/>
    <property type="evidence" value="ECO:0007669"/>
    <property type="project" value="UniProtKB-SubCell"/>
</dbReference>
<proteinExistence type="inferred from homology"/>
<keyword evidence="16" id="KW-0175">Coiled coil</keyword>
<evidence type="ECO:0000256" key="1">
    <source>
        <dbReference type="ARBA" id="ARBA00004496"/>
    </source>
</evidence>
<dbReference type="InterPro" id="IPR042103">
    <property type="entry name" value="SerRS_1_N_sf"/>
</dbReference>
<keyword evidence="8" id="KW-0067">ATP-binding</keyword>
<evidence type="ECO:0000256" key="14">
    <source>
        <dbReference type="ARBA" id="ARBA00047929"/>
    </source>
</evidence>
<evidence type="ECO:0000256" key="13">
    <source>
        <dbReference type="ARBA" id="ARBA00039158"/>
    </source>
</evidence>
<evidence type="ECO:0000256" key="10">
    <source>
        <dbReference type="ARBA" id="ARBA00023146"/>
    </source>
</evidence>
<dbReference type="InterPro" id="IPR002317">
    <property type="entry name" value="Ser-tRNA-ligase_type_1"/>
</dbReference>
<dbReference type="PRINTS" id="PR00981">
    <property type="entry name" value="TRNASYNTHSER"/>
</dbReference>
<dbReference type="InterPro" id="IPR015866">
    <property type="entry name" value="Ser-tRNA-synth_1_N"/>
</dbReference>
<evidence type="ECO:0000256" key="15">
    <source>
        <dbReference type="ARBA" id="ARBA00048823"/>
    </source>
</evidence>
<feature type="coiled-coil region" evidence="16">
    <location>
        <begin position="4"/>
        <end position="57"/>
    </location>
</feature>
<keyword evidence="6" id="KW-0436">Ligase</keyword>
<evidence type="ECO:0000256" key="3">
    <source>
        <dbReference type="ARBA" id="ARBA00010728"/>
    </source>
</evidence>
<evidence type="ECO:0000256" key="12">
    <source>
        <dbReference type="ARBA" id="ARBA00033352"/>
    </source>
</evidence>
<dbReference type="Pfam" id="PF02403">
    <property type="entry name" value="Seryl_tRNA_N"/>
    <property type="match status" value="1"/>
</dbReference>
<evidence type="ECO:0000313" key="18">
    <source>
        <dbReference type="EMBL" id="GAH27587.1"/>
    </source>
</evidence>
<name>X1E4X9_9ZZZZ</name>
<evidence type="ECO:0000256" key="4">
    <source>
        <dbReference type="ARBA" id="ARBA00012840"/>
    </source>
</evidence>
<dbReference type="InterPro" id="IPR045864">
    <property type="entry name" value="aa-tRNA-synth_II/BPL/LPL"/>
</dbReference>
<dbReference type="GO" id="GO:0006434">
    <property type="term" value="P:seryl-tRNA aminoacylation"/>
    <property type="evidence" value="ECO:0007669"/>
    <property type="project" value="InterPro"/>
</dbReference>
<dbReference type="NCBIfam" id="TIGR00414">
    <property type="entry name" value="serS"/>
    <property type="match status" value="1"/>
</dbReference>
<evidence type="ECO:0000256" key="16">
    <source>
        <dbReference type="SAM" id="Coils"/>
    </source>
</evidence>
<comment type="catalytic activity">
    <reaction evidence="14">
        <text>tRNA(Sec) + L-serine + ATP = L-seryl-tRNA(Sec) + AMP + diphosphate + H(+)</text>
        <dbReference type="Rhea" id="RHEA:42580"/>
        <dbReference type="Rhea" id="RHEA-COMP:9742"/>
        <dbReference type="Rhea" id="RHEA-COMP:10128"/>
        <dbReference type="ChEBI" id="CHEBI:15378"/>
        <dbReference type="ChEBI" id="CHEBI:30616"/>
        <dbReference type="ChEBI" id="CHEBI:33019"/>
        <dbReference type="ChEBI" id="CHEBI:33384"/>
        <dbReference type="ChEBI" id="CHEBI:78442"/>
        <dbReference type="ChEBI" id="CHEBI:78533"/>
        <dbReference type="ChEBI" id="CHEBI:456215"/>
        <dbReference type="EC" id="6.1.1.11"/>
    </reaction>
</comment>
<comment type="catalytic activity">
    <reaction evidence="15">
        <text>tRNA(Ser) + L-serine + ATP = L-seryl-tRNA(Ser) + AMP + diphosphate + H(+)</text>
        <dbReference type="Rhea" id="RHEA:12292"/>
        <dbReference type="Rhea" id="RHEA-COMP:9669"/>
        <dbReference type="Rhea" id="RHEA-COMP:9703"/>
        <dbReference type="ChEBI" id="CHEBI:15378"/>
        <dbReference type="ChEBI" id="CHEBI:30616"/>
        <dbReference type="ChEBI" id="CHEBI:33019"/>
        <dbReference type="ChEBI" id="CHEBI:33384"/>
        <dbReference type="ChEBI" id="CHEBI:78442"/>
        <dbReference type="ChEBI" id="CHEBI:78533"/>
        <dbReference type="ChEBI" id="CHEBI:456215"/>
        <dbReference type="EC" id="6.1.1.11"/>
    </reaction>
</comment>
<dbReference type="SUPFAM" id="SSF46589">
    <property type="entry name" value="tRNA-binding arm"/>
    <property type="match status" value="1"/>
</dbReference>
<dbReference type="CDD" id="cd00770">
    <property type="entry name" value="SerRS_core"/>
    <property type="match status" value="1"/>
</dbReference>
<keyword evidence="5" id="KW-0963">Cytoplasm</keyword>
<dbReference type="EC" id="6.1.1.11" evidence="4"/>
<comment type="similarity">
    <text evidence="3">Belongs to the class-II aminoacyl-tRNA synthetase family. Type-1 seryl-tRNA synthetase subfamily.</text>
</comment>